<dbReference type="STRING" id="158441.A0A226EF98"/>
<organism evidence="1 2">
    <name type="scientific">Folsomia candida</name>
    <name type="common">Springtail</name>
    <dbReference type="NCBI Taxonomy" id="158441"/>
    <lineage>
        <taxon>Eukaryota</taxon>
        <taxon>Metazoa</taxon>
        <taxon>Ecdysozoa</taxon>
        <taxon>Arthropoda</taxon>
        <taxon>Hexapoda</taxon>
        <taxon>Collembola</taxon>
        <taxon>Entomobryomorpha</taxon>
        <taxon>Isotomoidea</taxon>
        <taxon>Isotomidae</taxon>
        <taxon>Proisotominae</taxon>
        <taxon>Folsomia</taxon>
    </lineage>
</organism>
<protein>
    <submittedName>
        <fullName evidence="1">Uncharacterized protein</fullName>
    </submittedName>
</protein>
<dbReference type="EMBL" id="LNIX01000004">
    <property type="protein sequence ID" value="OXA55754.1"/>
    <property type="molecule type" value="Genomic_DNA"/>
</dbReference>
<dbReference type="AlphaFoldDB" id="A0A226EF98"/>
<name>A0A226EF98_FOLCA</name>
<dbReference type="OrthoDB" id="5857882at2759"/>
<dbReference type="Proteomes" id="UP000198287">
    <property type="component" value="Unassembled WGS sequence"/>
</dbReference>
<comment type="caution">
    <text evidence="1">The sequence shown here is derived from an EMBL/GenBank/DDBJ whole genome shotgun (WGS) entry which is preliminary data.</text>
</comment>
<accession>A0A226EF98</accession>
<evidence type="ECO:0000313" key="2">
    <source>
        <dbReference type="Proteomes" id="UP000198287"/>
    </source>
</evidence>
<gene>
    <name evidence="1" type="ORF">Fcan01_09751</name>
</gene>
<reference evidence="1 2" key="1">
    <citation type="submission" date="2015-12" db="EMBL/GenBank/DDBJ databases">
        <title>The genome of Folsomia candida.</title>
        <authorList>
            <person name="Faddeeva A."/>
            <person name="Derks M.F."/>
            <person name="Anvar Y."/>
            <person name="Smit S."/>
            <person name="Van Straalen N."/>
            <person name="Roelofs D."/>
        </authorList>
    </citation>
    <scope>NUCLEOTIDE SEQUENCE [LARGE SCALE GENOMIC DNA]</scope>
    <source>
        <strain evidence="1 2">VU population</strain>
        <tissue evidence="1">Whole body</tissue>
    </source>
</reference>
<keyword evidence="2" id="KW-1185">Reference proteome</keyword>
<evidence type="ECO:0000313" key="1">
    <source>
        <dbReference type="EMBL" id="OXA55754.1"/>
    </source>
</evidence>
<proteinExistence type="predicted"/>
<sequence length="166" mass="19021">MTCIVRGLVLSSMKSSSPLTLFRRLSTSNSLQKEFVLTEKVSPVVDKRSSKFQDKRVISPRSSNHNYICPTQQIFYIPDITHSTLEQVGDTYLNVKYLSTTDDFKEAYPIRGIVYRPNRRLMVNLVCRRAGDDEQPFVNIIFMFVNSSYNTFICKNAMEALSPTTT</sequence>